<evidence type="ECO:0000256" key="1">
    <source>
        <dbReference type="SAM" id="MobiDB-lite"/>
    </source>
</evidence>
<proteinExistence type="predicted"/>
<evidence type="ECO:0000313" key="5">
    <source>
        <dbReference type="Proteomes" id="UP000262882"/>
    </source>
</evidence>
<dbReference type="EMBL" id="QVNQ01000006">
    <property type="protein sequence ID" value="RFS83480.1"/>
    <property type="molecule type" value="Genomic_DNA"/>
</dbReference>
<dbReference type="PANTHER" id="PTHR38589:SF1">
    <property type="entry name" value="BLR0621 PROTEIN"/>
    <property type="match status" value="1"/>
</dbReference>
<dbReference type="Pfam" id="PF03734">
    <property type="entry name" value="YkuD"/>
    <property type="match status" value="1"/>
</dbReference>
<dbReference type="InterPro" id="IPR005490">
    <property type="entry name" value="LD_TPept_cat_dom"/>
</dbReference>
<organism evidence="4 5">
    <name type="scientific">Actinomadura spongiicola</name>
    <dbReference type="NCBI Taxonomy" id="2303421"/>
    <lineage>
        <taxon>Bacteria</taxon>
        <taxon>Bacillati</taxon>
        <taxon>Actinomycetota</taxon>
        <taxon>Actinomycetes</taxon>
        <taxon>Streptosporangiales</taxon>
        <taxon>Thermomonosporaceae</taxon>
        <taxon>Actinomadura</taxon>
    </lineage>
</organism>
<keyword evidence="2" id="KW-0732">Signal</keyword>
<feature type="chain" id="PRO_5016622154" description="L,D-TPase catalytic domain-containing protein" evidence="2">
    <location>
        <begin position="29"/>
        <end position="242"/>
    </location>
</feature>
<accession>A0A372GDR0</accession>
<reference evidence="4 5" key="1">
    <citation type="submission" date="2018-08" db="EMBL/GenBank/DDBJ databases">
        <title>Actinomadura spongicola sp. nov., isolated from marine sponge Leucetta chagosensis.</title>
        <authorList>
            <person name="Li L."/>
            <person name="Lin H.W."/>
        </authorList>
    </citation>
    <scope>NUCLEOTIDE SEQUENCE [LARGE SCALE GENOMIC DNA]</scope>
    <source>
        <strain evidence="4 5">LHW52907</strain>
    </source>
</reference>
<dbReference type="PANTHER" id="PTHR38589">
    <property type="entry name" value="BLR0621 PROTEIN"/>
    <property type="match status" value="1"/>
</dbReference>
<feature type="region of interest" description="Disordered" evidence="1">
    <location>
        <begin position="96"/>
        <end position="129"/>
    </location>
</feature>
<dbReference type="Proteomes" id="UP000262882">
    <property type="component" value="Unassembled WGS sequence"/>
</dbReference>
<dbReference type="OrthoDB" id="4853485at2"/>
<name>A0A372GDR0_9ACTN</name>
<feature type="signal peptide" evidence="2">
    <location>
        <begin position="1"/>
        <end position="28"/>
    </location>
</feature>
<evidence type="ECO:0000259" key="3">
    <source>
        <dbReference type="Pfam" id="PF03734"/>
    </source>
</evidence>
<comment type="caution">
    <text evidence="4">The sequence shown here is derived from an EMBL/GenBank/DDBJ whole genome shotgun (WGS) entry which is preliminary data.</text>
</comment>
<evidence type="ECO:0000313" key="4">
    <source>
        <dbReference type="EMBL" id="RFS83480.1"/>
    </source>
</evidence>
<sequence length="242" mass="26154">MRYGKKFPIALAVTALALPLALSGPVSADVEEADGPCAALNEGRSRHHVGFGKHVLFAVASGYGTAEVTVTECVRRHFSARWRTFLTTTGHVGRSGFAAPGTKREGDGKSPTGSYSLTEAFGEGDPGTALPYRRLRESGDCWGSTIGDRRYNRYYSGRCLPADENLSAIMKSGPYRQAVVVNYNRMPDTPIVQGRGSAIFIHIGSGPTSGCVAFARPELETVMKTLRPHDRIIMGTRATLFR</sequence>
<gene>
    <name evidence="4" type="ORF">D0T12_20775</name>
</gene>
<feature type="domain" description="L,D-TPase catalytic" evidence="3">
    <location>
        <begin position="90"/>
        <end position="233"/>
    </location>
</feature>
<dbReference type="RefSeq" id="WP_117401311.1">
    <property type="nucleotide sequence ID" value="NZ_QVNQ01000006.1"/>
</dbReference>
<evidence type="ECO:0000256" key="2">
    <source>
        <dbReference type="SAM" id="SignalP"/>
    </source>
</evidence>
<protein>
    <recommendedName>
        <fullName evidence="3">L,D-TPase catalytic domain-containing protein</fullName>
    </recommendedName>
</protein>
<dbReference type="GO" id="GO:0016740">
    <property type="term" value="F:transferase activity"/>
    <property type="evidence" value="ECO:0007669"/>
    <property type="project" value="InterPro"/>
</dbReference>
<dbReference type="AlphaFoldDB" id="A0A372GDR0"/>
<keyword evidence="5" id="KW-1185">Reference proteome</keyword>